<dbReference type="Proteomes" id="UP000032304">
    <property type="component" value="Chromosome 8"/>
</dbReference>
<dbReference type="Gene3D" id="3.30.420.10">
    <property type="entry name" value="Ribonuclease H-like superfamily/Ribonuclease H"/>
    <property type="match status" value="1"/>
</dbReference>
<name>A0A0D2T044_GOSRA</name>
<proteinExistence type="predicted"/>
<dbReference type="EMBL" id="CM001747">
    <property type="protein sequence ID" value="KJB47816.1"/>
    <property type="molecule type" value="Genomic_DNA"/>
</dbReference>
<dbReference type="InterPro" id="IPR002156">
    <property type="entry name" value="RNaseH_domain"/>
</dbReference>
<dbReference type="Pfam" id="PF13456">
    <property type="entry name" value="RVT_3"/>
    <property type="match status" value="1"/>
</dbReference>
<organism evidence="2 3">
    <name type="scientific">Gossypium raimondii</name>
    <name type="common">Peruvian cotton</name>
    <name type="synonym">Gossypium klotzschianum subsp. raimondii</name>
    <dbReference type="NCBI Taxonomy" id="29730"/>
    <lineage>
        <taxon>Eukaryota</taxon>
        <taxon>Viridiplantae</taxon>
        <taxon>Streptophyta</taxon>
        <taxon>Embryophyta</taxon>
        <taxon>Tracheophyta</taxon>
        <taxon>Spermatophyta</taxon>
        <taxon>Magnoliopsida</taxon>
        <taxon>eudicotyledons</taxon>
        <taxon>Gunneridae</taxon>
        <taxon>Pentapetalae</taxon>
        <taxon>rosids</taxon>
        <taxon>malvids</taxon>
        <taxon>Malvales</taxon>
        <taxon>Malvaceae</taxon>
        <taxon>Malvoideae</taxon>
        <taxon>Gossypium</taxon>
    </lineage>
</organism>
<evidence type="ECO:0000259" key="1">
    <source>
        <dbReference type="Pfam" id="PF13456"/>
    </source>
</evidence>
<sequence>MTLLRQYCNIWKSDSEIALKLIENENANNIALSTLVNDCRCLLLKFAVVTLNLTFKEGNQCADKLACLGSSFQQDYSDTFSNCNLLCIMIVLRL</sequence>
<keyword evidence="3" id="KW-1185">Reference proteome</keyword>
<evidence type="ECO:0000313" key="2">
    <source>
        <dbReference type="EMBL" id="KJB47816.1"/>
    </source>
</evidence>
<feature type="domain" description="RNase H type-1" evidence="1">
    <location>
        <begin position="11"/>
        <end position="66"/>
    </location>
</feature>
<protein>
    <recommendedName>
        <fullName evidence="1">RNase H type-1 domain-containing protein</fullName>
    </recommendedName>
</protein>
<dbReference type="GO" id="GO:0003676">
    <property type="term" value="F:nucleic acid binding"/>
    <property type="evidence" value="ECO:0007669"/>
    <property type="project" value="InterPro"/>
</dbReference>
<accession>A0A0D2T044</accession>
<dbReference type="Gramene" id="KJB47816">
    <property type="protein sequence ID" value="KJB47816"/>
    <property type="gene ID" value="B456_008G043100"/>
</dbReference>
<dbReference type="AlphaFoldDB" id="A0A0D2T044"/>
<gene>
    <name evidence="2" type="ORF">B456_008G043100</name>
</gene>
<reference evidence="2 3" key="1">
    <citation type="journal article" date="2012" name="Nature">
        <title>Repeated polyploidization of Gossypium genomes and the evolution of spinnable cotton fibres.</title>
        <authorList>
            <person name="Paterson A.H."/>
            <person name="Wendel J.F."/>
            <person name="Gundlach H."/>
            <person name="Guo H."/>
            <person name="Jenkins J."/>
            <person name="Jin D."/>
            <person name="Llewellyn D."/>
            <person name="Showmaker K.C."/>
            <person name="Shu S."/>
            <person name="Udall J."/>
            <person name="Yoo M.J."/>
            <person name="Byers R."/>
            <person name="Chen W."/>
            <person name="Doron-Faigenboim A."/>
            <person name="Duke M.V."/>
            <person name="Gong L."/>
            <person name="Grimwood J."/>
            <person name="Grover C."/>
            <person name="Grupp K."/>
            <person name="Hu G."/>
            <person name="Lee T.H."/>
            <person name="Li J."/>
            <person name="Lin L."/>
            <person name="Liu T."/>
            <person name="Marler B.S."/>
            <person name="Page J.T."/>
            <person name="Roberts A.W."/>
            <person name="Romanel E."/>
            <person name="Sanders W.S."/>
            <person name="Szadkowski E."/>
            <person name="Tan X."/>
            <person name="Tang H."/>
            <person name="Xu C."/>
            <person name="Wang J."/>
            <person name="Wang Z."/>
            <person name="Zhang D."/>
            <person name="Zhang L."/>
            <person name="Ashrafi H."/>
            <person name="Bedon F."/>
            <person name="Bowers J.E."/>
            <person name="Brubaker C.L."/>
            <person name="Chee P.W."/>
            <person name="Das S."/>
            <person name="Gingle A.R."/>
            <person name="Haigler C.H."/>
            <person name="Harker D."/>
            <person name="Hoffmann L.V."/>
            <person name="Hovav R."/>
            <person name="Jones D.C."/>
            <person name="Lemke C."/>
            <person name="Mansoor S."/>
            <person name="ur Rahman M."/>
            <person name="Rainville L.N."/>
            <person name="Rambani A."/>
            <person name="Reddy U.K."/>
            <person name="Rong J.K."/>
            <person name="Saranga Y."/>
            <person name="Scheffler B.E."/>
            <person name="Scheffler J.A."/>
            <person name="Stelly D.M."/>
            <person name="Triplett B.A."/>
            <person name="Van Deynze A."/>
            <person name="Vaslin M.F."/>
            <person name="Waghmare V.N."/>
            <person name="Walford S.A."/>
            <person name="Wright R.J."/>
            <person name="Zaki E.A."/>
            <person name="Zhang T."/>
            <person name="Dennis E.S."/>
            <person name="Mayer K.F."/>
            <person name="Peterson D.G."/>
            <person name="Rokhsar D.S."/>
            <person name="Wang X."/>
            <person name="Schmutz J."/>
        </authorList>
    </citation>
    <scope>NUCLEOTIDE SEQUENCE [LARGE SCALE GENOMIC DNA]</scope>
</reference>
<evidence type="ECO:0000313" key="3">
    <source>
        <dbReference type="Proteomes" id="UP000032304"/>
    </source>
</evidence>
<dbReference type="InterPro" id="IPR036397">
    <property type="entry name" value="RNaseH_sf"/>
</dbReference>
<dbReference type="GO" id="GO:0004523">
    <property type="term" value="F:RNA-DNA hybrid ribonuclease activity"/>
    <property type="evidence" value="ECO:0007669"/>
    <property type="project" value="InterPro"/>
</dbReference>